<dbReference type="PANTHER" id="PTHR23531:SF1">
    <property type="entry name" value="QUINOLENE RESISTANCE PROTEIN NORA"/>
    <property type="match status" value="1"/>
</dbReference>
<keyword evidence="7" id="KW-1185">Reference proteome</keyword>
<keyword evidence="3 4" id="KW-0472">Membrane</keyword>
<dbReference type="AlphaFoldDB" id="A0A2T4ZIE7"/>
<evidence type="ECO:0000313" key="6">
    <source>
        <dbReference type="EMBL" id="PTM61757.1"/>
    </source>
</evidence>
<proteinExistence type="predicted"/>
<dbReference type="SUPFAM" id="SSF103473">
    <property type="entry name" value="MFS general substrate transporter"/>
    <property type="match status" value="1"/>
</dbReference>
<comment type="caution">
    <text evidence="6">The sequence shown here is derived from an EMBL/GenBank/DDBJ whole genome shotgun (WGS) entry which is preliminary data.</text>
</comment>
<feature type="transmembrane region" description="Helical" evidence="4">
    <location>
        <begin position="59"/>
        <end position="77"/>
    </location>
</feature>
<feature type="transmembrane region" description="Helical" evidence="4">
    <location>
        <begin position="340"/>
        <end position="362"/>
    </location>
</feature>
<feature type="transmembrane region" description="Helical" evidence="4">
    <location>
        <begin position="368"/>
        <end position="389"/>
    </location>
</feature>
<feature type="transmembrane region" description="Helical" evidence="4">
    <location>
        <begin position="305"/>
        <end position="328"/>
    </location>
</feature>
<dbReference type="Proteomes" id="UP000241808">
    <property type="component" value="Unassembled WGS sequence"/>
</dbReference>
<dbReference type="GO" id="GO:0022857">
    <property type="term" value="F:transmembrane transporter activity"/>
    <property type="evidence" value="ECO:0007669"/>
    <property type="project" value="InterPro"/>
</dbReference>
<dbReference type="EMBL" id="PZZL01000001">
    <property type="protein sequence ID" value="PTM61757.1"/>
    <property type="molecule type" value="Genomic_DNA"/>
</dbReference>
<feature type="transmembrane region" description="Helical" evidence="4">
    <location>
        <begin position="280"/>
        <end position="299"/>
    </location>
</feature>
<dbReference type="RefSeq" id="WP_108174203.1">
    <property type="nucleotide sequence ID" value="NZ_PZZL01000001.1"/>
</dbReference>
<evidence type="ECO:0000313" key="7">
    <source>
        <dbReference type="Proteomes" id="UP000241808"/>
    </source>
</evidence>
<name>A0A2T4ZIE7_9HYPH</name>
<dbReference type="Pfam" id="PF07690">
    <property type="entry name" value="MFS_1"/>
    <property type="match status" value="1"/>
</dbReference>
<keyword evidence="2 4" id="KW-1133">Transmembrane helix</keyword>
<evidence type="ECO:0000256" key="3">
    <source>
        <dbReference type="ARBA" id="ARBA00023136"/>
    </source>
</evidence>
<gene>
    <name evidence="6" type="ORF">C8P69_101428</name>
</gene>
<feature type="transmembrane region" description="Helical" evidence="4">
    <location>
        <begin position="148"/>
        <end position="171"/>
    </location>
</feature>
<feature type="transmembrane region" description="Helical" evidence="4">
    <location>
        <begin position="177"/>
        <end position="198"/>
    </location>
</feature>
<dbReference type="PRINTS" id="PR01036">
    <property type="entry name" value="TCRTETB"/>
</dbReference>
<dbReference type="OrthoDB" id="8433317at2"/>
<feature type="transmembrane region" description="Helical" evidence="4">
    <location>
        <begin position="248"/>
        <end position="273"/>
    </location>
</feature>
<dbReference type="InterPro" id="IPR020846">
    <property type="entry name" value="MFS_dom"/>
</dbReference>
<dbReference type="InterPro" id="IPR052714">
    <property type="entry name" value="MFS_Exporter"/>
</dbReference>
<feature type="transmembrane region" description="Helical" evidence="4">
    <location>
        <begin position="219"/>
        <end position="242"/>
    </location>
</feature>
<protein>
    <submittedName>
        <fullName evidence="6">Putative MFS family arabinose efflux permease</fullName>
    </submittedName>
</protein>
<dbReference type="Gene3D" id="1.20.1250.20">
    <property type="entry name" value="MFS general substrate transporter like domains"/>
    <property type="match status" value="1"/>
</dbReference>
<feature type="domain" description="Major facilitator superfamily (MFS) profile" evidence="5">
    <location>
        <begin position="210"/>
        <end position="395"/>
    </location>
</feature>
<reference evidence="6 7" key="1">
    <citation type="submission" date="2018-04" db="EMBL/GenBank/DDBJ databases">
        <title>Genomic Encyclopedia of Archaeal and Bacterial Type Strains, Phase II (KMG-II): from individual species to whole genera.</title>
        <authorList>
            <person name="Goeker M."/>
        </authorList>
    </citation>
    <scope>NUCLEOTIDE SEQUENCE [LARGE SCALE GENOMIC DNA]</scope>
    <source>
        <strain evidence="6 7">DSM 25521</strain>
    </source>
</reference>
<evidence type="ECO:0000256" key="4">
    <source>
        <dbReference type="SAM" id="Phobius"/>
    </source>
</evidence>
<organism evidence="6 7">
    <name type="scientific">Phreatobacter oligotrophus</name>
    <dbReference type="NCBI Taxonomy" id="1122261"/>
    <lineage>
        <taxon>Bacteria</taxon>
        <taxon>Pseudomonadati</taxon>
        <taxon>Pseudomonadota</taxon>
        <taxon>Alphaproteobacteria</taxon>
        <taxon>Hyphomicrobiales</taxon>
        <taxon>Phreatobacteraceae</taxon>
        <taxon>Phreatobacter</taxon>
    </lineage>
</organism>
<dbReference type="InterPro" id="IPR011701">
    <property type="entry name" value="MFS"/>
</dbReference>
<keyword evidence="1 4" id="KW-0812">Transmembrane</keyword>
<evidence type="ECO:0000256" key="1">
    <source>
        <dbReference type="ARBA" id="ARBA00022692"/>
    </source>
</evidence>
<feature type="transmembrane region" description="Helical" evidence="4">
    <location>
        <begin position="25"/>
        <end position="47"/>
    </location>
</feature>
<dbReference type="PROSITE" id="PS50850">
    <property type="entry name" value="MFS"/>
    <property type="match status" value="1"/>
</dbReference>
<sequence length="395" mass="41792">MTGEVKPGDADAPAGFIDAAARSEFARLAAVIFLTAMTNQQSVLLAVVWEDVGFSPRDIGLLIAIYGVPLVAMSLFSGPLANRIGILQTVRIGAVLTVLGFVSLYLTHESVIGSLVSRLIQGTGFALFHAPVMTYGSTRLTRERFVRLFGLLSAMAPLPYAFGPILAEFLYHWLGHYGYFLAGAVPGLLGLPLLWTFRAVDKTEGPVGGILGLLASRRIWPPLIAAIVYGYMFGFISAYAAPFLVERGIVVGAFFTAFTVSIFAVRFGGLALIENVDRRLVVAGGAVLLASGLTMVALATSLPGVVAAGFVFGLGHSIGFPVLSAWICDGTPPEQRATPMAVFNATFFAAMTVIALPASLAIAQVGYVPVMVTMSVSSLGLAALLAIAWSRRFRR</sequence>
<evidence type="ECO:0000256" key="2">
    <source>
        <dbReference type="ARBA" id="ARBA00022989"/>
    </source>
</evidence>
<dbReference type="InterPro" id="IPR036259">
    <property type="entry name" value="MFS_trans_sf"/>
</dbReference>
<dbReference type="PANTHER" id="PTHR23531">
    <property type="entry name" value="QUINOLENE RESISTANCE PROTEIN NORA"/>
    <property type="match status" value="1"/>
</dbReference>
<evidence type="ECO:0000259" key="5">
    <source>
        <dbReference type="PROSITE" id="PS50850"/>
    </source>
</evidence>
<accession>A0A2T4ZIE7</accession>